<sequence length="534" mass="59891">MADPLAVLPADISVMVFRKMSLPEIARCMSVSRGWCYFLRNRAILWANVDMGGAMGNSDTTLDSRPEMGFNHLEADYNSNDSDNDGNNEQDTSVILLYDENLKTIARRAGSAMWRIALRFSPLISDTGIQALLDFRCVNLRHLEIRANRKISNAVLEELIKNSCSRLEYVALSTTEVRDHVIQQLLANAPNLVHLDLSFCRHITADTFPVANGSTFVFSSTTEPESDISEINTDSNQQSDMQTDSQRHDRPMFQVDEKALPRLCTLLLDGCVEVHNAVILRVLNAFGNSLSTLDLSRTKITMWAIHQIASIEHKPLHLEHLLLNGISIRIDNEQHEGMLLNNWLGINQRILENFVAAVPKLRQLKLGGGNNLVTNSLINMVAHSCHSLTSLDVHDSLRLGTQAMLALGEFCTNLTRLNLSGCIGCFDEGIIGLLNGCRTIEALDLSTLNITDECLFAIGSLLYKLERLFLDFCRRITAEGIRRLVDSSDGFGCLVTLRKLSFIQCHKVDYSIVDWCKERLHPNAVITYKFSQRR</sequence>
<organism evidence="3 4">
    <name type="scientific">Coemansia asiatica</name>
    <dbReference type="NCBI Taxonomy" id="1052880"/>
    <lineage>
        <taxon>Eukaryota</taxon>
        <taxon>Fungi</taxon>
        <taxon>Fungi incertae sedis</taxon>
        <taxon>Zoopagomycota</taxon>
        <taxon>Kickxellomycotina</taxon>
        <taxon>Kickxellomycetes</taxon>
        <taxon>Kickxellales</taxon>
        <taxon>Kickxellaceae</taxon>
        <taxon>Coemansia</taxon>
    </lineage>
</organism>
<feature type="domain" description="F-box" evidence="2">
    <location>
        <begin position="8"/>
        <end position="48"/>
    </location>
</feature>
<dbReference type="InterPro" id="IPR057207">
    <property type="entry name" value="FBXL15_LRR"/>
</dbReference>
<evidence type="ECO:0000313" key="4">
    <source>
        <dbReference type="Proteomes" id="UP001145021"/>
    </source>
</evidence>
<dbReference type="SUPFAM" id="SSF81383">
    <property type="entry name" value="F-box domain"/>
    <property type="match status" value="1"/>
</dbReference>
<dbReference type="InterPro" id="IPR006553">
    <property type="entry name" value="Leu-rich_rpt_Cys-con_subtyp"/>
</dbReference>
<dbReference type="InterPro" id="IPR032675">
    <property type="entry name" value="LRR_dom_sf"/>
</dbReference>
<dbReference type="EMBL" id="JANBOH010000145">
    <property type="protein sequence ID" value="KAJ1644745.1"/>
    <property type="molecule type" value="Genomic_DNA"/>
</dbReference>
<dbReference type="GO" id="GO:0031146">
    <property type="term" value="P:SCF-dependent proteasomal ubiquitin-dependent protein catabolic process"/>
    <property type="evidence" value="ECO:0007669"/>
    <property type="project" value="TreeGrafter"/>
</dbReference>
<dbReference type="Proteomes" id="UP001145021">
    <property type="component" value="Unassembled WGS sequence"/>
</dbReference>
<dbReference type="AlphaFoldDB" id="A0A9W8CJW7"/>
<evidence type="ECO:0000259" key="2">
    <source>
        <dbReference type="SMART" id="SM00256"/>
    </source>
</evidence>
<comment type="caution">
    <text evidence="3">The sequence shown here is derived from an EMBL/GenBank/DDBJ whole genome shotgun (WGS) entry which is preliminary data.</text>
</comment>
<dbReference type="Gene3D" id="3.80.10.10">
    <property type="entry name" value="Ribonuclease Inhibitor"/>
    <property type="match status" value="1"/>
</dbReference>
<dbReference type="Pfam" id="PF12937">
    <property type="entry name" value="F-box-like"/>
    <property type="match status" value="1"/>
</dbReference>
<dbReference type="SMART" id="SM00256">
    <property type="entry name" value="FBOX"/>
    <property type="match status" value="1"/>
</dbReference>
<dbReference type="InterPro" id="IPR001810">
    <property type="entry name" value="F-box_dom"/>
</dbReference>
<feature type="compositionally biased region" description="Polar residues" evidence="1">
    <location>
        <begin position="221"/>
        <end position="244"/>
    </location>
</feature>
<feature type="region of interest" description="Disordered" evidence="1">
    <location>
        <begin position="221"/>
        <end position="249"/>
    </location>
</feature>
<dbReference type="PANTHER" id="PTHR13318">
    <property type="entry name" value="PARTNER OF PAIRED, ISOFORM B-RELATED"/>
    <property type="match status" value="1"/>
</dbReference>
<dbReference type="Gene3D" id="1.20.1280.50">
    <property type="match status" value="1"/>
</dbReference>
<dbReference type="SUPFAM" id="SSF52047">
    <property type="entry name" value="RNI-like"/>
    <property type="match status" value="2"/>
</dbReference>
<dbReference type="SMART" id="SM00367">
    <property type="entry name" value="LRR_CC"/>
    <property type="match status" value="7"/>
</dbReference>
<dbReference type="Pfam" id="PF25372">
    <property type="entry name" value="DUF7885"/>
    <property type="match status" value="1"/>
</dbReference>
<dbReference type="GO" id="GO:0019005">
    <property type="term" value="C:SCF ubiquitin ligase complex"/>
    <property type="evidence" value="ECO:0007669"/>
    <property type="project" value="TreeGrafter"/>
</dbReference>
<accession>A0A9W8CJW7</accession>
<evidence type="ECO:0000313" key="3">
    <source>
        <dbReference type="EMBL" id="KAJ1644745.1"/>
    </source>
</evidence>
<reference evidence="3" key="1">
    <citation type="submission" date="2022-07" db="EMBL/GenBank/DDBJ databases">
        <title>Phylogenomic reconstructions and comparative analyses of Kickxellomycotina fungi.</title>
        <authorList>
            <person name="Reynolds N.K."/>
            <person name="Stajich J.E."/>
            <person name="Barry K."/>
            <person name="Grigoriev I.V."/>
            <person name="Crous P."/>
            <person name="Smith M.E."/>
        </authorList>
    </citation>
    <scope>NUCLEOTIDE SEQUENCE</scope>
    <source>
        <strain evidence="3">NBRC 105413</strain>
    </source>
</reference>
<gene>
    <name evidence="3" type="ORF">LPJ64_003597</name>
</gene>
<dbReference type="InterPro" id="IPR036047">
    <property type="entry name" value="F-box-like_dom_sf"/>
</dbReference>
<evidence type="ECO:0000256" key="1">
    <source>
        <dbReference type="SAM" id="MobiDB-lite"/>
    </source>
</evidence>
<keyword evidence="4" id="KW-1185">Reference proteome</keyword>
<proteinExistence type="predicted"/>
<protein>
    <recommendedName>
        <fullName evidence="2">F-box domain-containing protein</fullName>
    </recommendedName>
</protein>
<name>A0A9W8CJW7_9FUNG</name>